<reference evidence="4" key="1">
    <citation type="submission" date="2022-11" db="UniProtKB">
        <authorList>
            <consortium name="WormBaseParasite"/>
        </authorList>
    </citation>
    <scope>IDENTIFICATION</scope>
</reference>
<evidence type="ECO:0000313" key="3">
    <source>
        <dbReference type="Proteomes" id="UP000887578"/>
    </source>
</evidence>
<dbReference type="Proteomes" id="UP000887578">
    <property type="component" value="Unplaced"/>
</dbReference>
<dbReference type="Pfam" id="PF13894">
    <property type="entry name" value="zf-C2H2_4"/>
    <property type="match status" value="1"/>
</dbReference>
<sequence length="88" mass="10179">MTAHSLQEAYCYMCPQCPQKFCEERRLRNHLELHASDPNSACHRCRQCDGAFRSALALRRHIDQSRACYSHPFGIKPQMVMEIVLLGD</sequence>
<keyword evidence="1" id="KW-0863">Zinc-finger</keyword>
<dbReference type="InterPro" id="IPR013087">
    <property type="entry name" value="Znf_C2H2_type"/>
</dbReference>
<protein>
    <submittedName>
        <fullName evidence="4">C2H2-type domain-containing protein</fullName>
    </submittedName>
</protein>
<dbReference type="PROSITE" id="PS00028">
    <property type="entry name" value="ZINC_FINGER_C2H2_1"/>
    <property type="match status" value="1"/>
</dbReference>
<dbReference type="SMART" id="SM00355">
    <property type="entry name" value="ZnF_C2H2"/>
    <property type="match status" value="2"/>
</dbReference>
<keyword evidence="1" id="KW-0862">Zinc</keyword>
<organism evidence="3 4">
    <name type="scientific">Panagrolaimus davidi</name>
    <dbReference type="NCBI Taxonomy" id="227884"/>
    <lineage>
        <taxon>Eukaryota</taxon>
        <taxon>Metazoa</taxon>
        <taxon>Ecdysozoa</taxon>
        <taxon>Nematoda</taxon>
        <taxon>Chromadorea</taxon>
        <taxon>Rhabditida</taxon>
        <taxon>Tylenchina</taxon>
        <taxon>Panagrolaimomorpha</taxon>
        <taxon>Panagrolaimoidea</taxon>
        <taxon>Panagrolaimidae</taxon>
        <taxon>Panagrolaimus</taxon>
    </lineage>
</organism>
<dbReference type="Gene3D" id="3.30.160.60">
    <property type="entry name" value="Classic Zinc Finger"/>
    <property type="match status" value="1"/>
</dbReference>
<accession>A0A914QGW9</accession>
<dbReference type="SUPFAM" id="SSF57667">
    <property type="entry name" value="beta-beta-alpha zinc fingers"/>
    <property type="match status" value="1"/>
</dbReference>
<evidence type="ECO:0000256" key="1">
    <source>
        <dbReference type="PROSITE-ProRule" id="PRU00042"/>
    </source>
</evidence>
<keyword evidence="1" id="KW-0479">Metal-binding</keyword>
<feature type="domain" description="C2H2-type" evidence="2">
    <location>
        <begin position="12"/>
        <end position="39"/>
    </location>
</feature>
<keyword evidence="3" id="KW-1185">Reference proteome</keyword>
<evidence type="ECO:0000313" key="4">
    <source>
        <dbReference type="WBParaSite" id="PDA_v2.g31246.t1"/>
    </source>
</evidence>
<dbReference type="PROSITE" id="PS50157">
    <property type="entry name" value="ZINC_FINGER_C2H2_2"/>
    <property type="match status" value="1"/>
</dbReference>
<evidence type="ECO:0000259" key="2">
    <source>
        <dbReference type="PROSITE" id="PS50157"/>
    </source>
</evidence>
<dbReference type="InterPro" id="IPR036236">
    <property type="entry name" value="Znf_C2H2_sf"/>
</dbReference>
<dbReference type="AlphaFoldDB" id="A0A914QGW9"/>
<name>A0A914QGW9_9BILA</name>
<proteinExistence type="predicted"/>
<dbReference type="GO" id="GO:0008270">
    <property type="term" value="F:zinc ion binding"/>
    <property type="evidence" value="ECO:0007669"/>
    <property type="project" value="UniProtKB-KW"/>
</dbReference>
<dbReference type="WBParaSite" id="PDA_v2.g31246.t1">
    <property type="protein sequence ID" value="PDA_v2.g31246.t1"/>
    <property type="gene ID" value="PDA_v2.g31246"/>
</dbReference>